<evidence type="ECO:0000259" key="1">
    <source>
        <dbReference type="Pfam" id="PF09037"/>
    </source>
</evidence>
<evidence type="ECO:0000313" key="3">
    <source>
        <dbReference type="Proteomes" id="UP001168528"/>
    </source>
</evidence>
<dbReference type="InterPro" id="IPR027417">
    <property type="entry name" value="P-loop_NTPase"/>
</dbReference>
<dbReference type="EMBL" id="JAUKPO010000001">
    <property type="protein sequence ID" value="MDO1445448.1"/>
    <property type="molecule type" value="Genomic_DNA"/>
</dbReference>
<dbReference type="SUPFAM" id="SSF52540">
    <property type="entry name" value="P-loop containing nucleoside triphosphate hydrolases"/>
    <property type="match status" value="1"/>
</dbReference>
<gene>
    <name evidence="2" type="ORF">Q0590_04255</name>
</gene>
<dbReference type="InterPro" id="IPR015124">
    <property type="entry name" value="Stf0"/>
</dbReference>
<feature type="domain" description="Sulphotransferase Stf0" evidence="1">
    <location>
        <begin position="7"/>
        <end position="243"/>
    </location>
</feature>
<dbReference type="RefSeq" id="WP_302036235.1">
    <property type="nucleotide sequence ID" value="NZ_JAUKPO010000001.1"/>
</dbReference>
<protein>
    <submittedName>
        <fullName evidence="2">Stf0 family sulfotransferase</fullName>
    </submittedName>
</protein>
<proteinExistence type="predicted"/>
<accession>A0ABT8R2C4</accession>
<evidence type="ECO:0000313" key="2">
    <source>
        <dbReference type="EMBL" id="MDO1445448.1"/>
    </source>
</evidence>
<dbReference type="Proteomes" id="UP001168528">
    <property type="component" value="Unassembled WGS sequence"/>
</dbReference>
<keyword evidence="3" id="KW-1185">Reference proteome</keyword>
<name>A0ABT8R2C4_9BACT</name>
<dbReference type="PIRSF" id="PIRSF021497">
    <property type="entry name" value="Sulphotransferase_Stf0"/>
    <property type="match status" value="1"/>
</dbReference>
<comment type="caution">
    <text evidence="2">The sequence shown here is derived from an EMBL/GenBank/DDBJ whole genome shotgun (WGS) entry which is preliminary data.</text>
</comment>
<dbReference type="Pfam" id="PF09037">
    <property type="entry name" value="Sulphotransf"/>
    <property type="match status" value="1"/>
</dbReference>
<sequence length="254" mass="29391">MKPRICYTVWFSQRNRSTLLCEGLTATGIAGKPAELLELPPATSLLDFYQVNDYAALQAKLWQQRMTENGVFGMKANAPRKESDPIIGQLAKLSGLKVAAPTPYAVWENAFPNGKHIFLTRRNKIRQAVSWWKAIVTGQWHLEKGGERKVDSQVISQHYNFEAIKHLLLEISLRESKIQAFLEEGNIVPLTVVYEDFVKQYQQSIRSVIDFLGITDTQYPIKEPHYERLADELSDQWVERFRIQLQKDWKNVIW</sequence>
<organism evidence="2 3">
    <name type="scientific">Rhodocytophaga aerolata</name>
    <dbReference type="NCBI Taxonomy" id="455078"/>
    <lineage>
        <taxon>Bacteria</taxon>
        <taxon>Pseudomonadati</taxon>
        <taxon>Bacteroidota</taxon>
        <taxon>Cytophagia</taxon>
        <taxon>Cytophagales</taxon>
        <taxon>Rhodocytophagaceae</taxon>
        <taxon>Rhodocytophaga</taxon>
    </lineage>
</organism>
<dbReference type="Gene3D" id="3.40.50.300">
    <property type="entry name" value="P-loop containing nucleotide triphosphate hydrolases"/>
    <property type="match status" value="1"/>
</dbReference>
<dbReference type="InterPro" id="IPR024628">
    <property type="entry name" value="Sulfotransferase_Stf0_dom"/>
</dbReference>
<reference evidence="2" key="1">
    <citation type="submission" date="2023-07" db="EMBL/GenBank/DDBJ databases">
        <title>The genome sequence of Rhodocytophaga aerolata KACC 12507.</title>
        <authorList>
            <person name="Zhang X."/>
        </authorList>
    </citation>
    <scope>NUCLEOTIDE SEQUENCE</scope>
    <source>
        <strain evidence="2">KACC 12507</strain>
    </source>
</reference>